<organism evidence="2 3">
    <name type="scientific">Dendrobium catenatum</name>
    <dbReference type="NCBI Taxonomy" id="906689"/>
    <lineage>
        <taxon>Eukaryota</taxon>
        <taxon>Viridiplantae</taxon>
        <taxon>Streptophyta</taxon>
        <taxon>Embryophyta</taxon>
        <taxon>Tracheophyta</taxon>
        <taxon>Spermatophyta</taxon>
        <taxon>Magnoliopsida</taxon>
        <taxon>Liliopsida</taxon>
        <taxon>Asparagales</taxon>
        <taxon>Orchidaceae</taxon>
        <taxon>Epidendroideae</taxon>
        <taxon>Malaxideae</taxon>
        <taxon>Dendrobiinae</taxon>
        <taxon>Dendrobium</taxon>
    </lineage>
</organism>
<dbReference type="AlphaFoldDB" id="A0A2I0W8N4"/>
<keyword evidence="3" id="KW-1185">Reference proteome</keyword>
<protein>
    <submittedName>
        <fullName evidence="2">Uncharacterized protein</fullName>
    </submittedName>
</protein>
<sequence>MENEFRWSPPENPWIKAAAHWFDPHELPRTSPSSTWHQSEPPPAQSRPSKLARGRQIGSSSPDCEKNPQSLKIISHSSFDLPGSPFELPDRSLHPFERAPVKASGIPLEVAPPAVLRSRYLKKISSPSSPEAS</sequence>
<dbReference type="EMBL" id="KZ502845">
    <property type="protein sequence ID" value="PKU72000.1"/>
    <property type="molecule type" value="Genomic_DNA"/>
</dbReference>
<gene>
    <name evidence="2" type="ORF">MA16_Dca007364</name>
</gene>
<evidence type="ECO:0000313" key="2">
    <source>
        <dbReference type="EMBL" id="PKU72000.1"/>
    </source>
</evidence>
<name>A0A2I0W8N4_9ASPA</name>
<feature type="compositionally biased region" description="Polar residues" evidence="1">
    <location>
        <begin position="57"/>
        <end position="77"/>
    </location>
</feature>
<reference evidence="2 3" key="2">
    <citation type="journal article" date="2017" name="Nature">
        <title>The Apostasia genome and the evolution of orchids.</title>
        <authorList>
            <person name="Zhang G.Q."/>
            <person name="Liu K.W."/>
            <person name="Li Z."/>
            <person name="Lohaus R."/>
            <person name="Hsiao Y.Y."/>
            <person name="Niu S.C."/>
            <person name="Wang J.Y."/>
            <person name="Lin Y.C."/>
            <person name="Xu Q."/>
            <person name="Chen L.J."/>
            <person name="Yoshida K."/>
            <person name="Fujiwara S."/>
            <person name="Wang Z.W."/>
            <person name="Zhang Y.Q."/>
            <person name="Mitsuda N."/>
            <person name="Wang M."/>
            <person name="Liu G.H."/>
            <person name="Pecoraro L."/>
            <person name="Huang H.X."/>
            <person name="Xiao X.J."/>
            <person name="Lin M."/>
            <person name="Wu X.Y."/>
            <person name="Wu W.L."/>
            <person name="Chen Y.Y."/>
            <person name="Chang S.B."/>
            <person name="Sakamoto S."/>
            <person name="Ohme-Takagi M."/>
            <person name="Yagi M."/>
            <person name="Zeng S.J."/>
            <person name="Shen C.Y."/>
            <person name="Yeh C.M."/>
            <person name="Luo Y.B."/>
            <person name="Tsai W.C."/>
            <person name="Van de Peer Y."/>
            <person name="Liu Z.J."/>
        </authorList>
    </citation>
    <scope>NUCLEOTIDE SEQUENCE [LARGE SCALE GENOMIC DNA]</scope>
    <source>
        <tissue evidence="2">The whole plant</tissue>
    </source>
</reference>
<evidence type="ECO:0000313" key="3">
    <source>
        <dbReference type="Proteomes" id="UP000233837"/>
    </source>
</evidence>
<reference evidence="2 3" key="1">
    <citation type="journal article" date="2016" name="Sci. Rep.">
        <title>The Dendrobium catenatum Lindl. genome sequence provides insights into polysaccharide synthase, floral development and adaptive evolution.</title>
        <authorList>
            <person name="Zhang G.Q."/>
            <person name="Xu Q."/>
            <person name="Bian C."/>
            <person name="Tsai W.C."/>
            <person name="Yeh C.M."/>
            <person name="Liu K.W."/>
            <person name="Yoshida K."/>
            <person name="Zhang L.S."/>
            <person name="Chang S.B."/>
            <person name="Chen F."/>
            <person name="Shi Y."/>
            <person name="Su Y.Y."/>
            <person name="Zhang Y.Q."/>
            <person name="Chen L.J."/>
            <person name="Yin Y."/>
            <person name="Lin M."/>
            <person name="Huang H."/>
            <person name="Deng H."/>
            <person name="Wang Z.W."/>
            <person name="Zhu S.L."/>
            <person name="Zhao X."/>
            <person name="Deng C."/>
            <person name="Niu S.C."/>
            <person name="Huang J."/>
            <person name="Wang M."/>
            <person name="Liu G.H."/>
            <person name="Yang H.J."/>
            <person name="Xiao X.J."/>
            <person name="Hsiao Y.Y."/>
            <person name="Wu W.L."/>
            <person name="Chen Y.Y."/>
            <person name="Mitsuda N."/>
            <person name="Ohme-Takagi M."/>
            <person name="Luo Y.B."/>
            <person name="Van de Peer Y."/>
            <person name="Liu Z.J."/>
        </authorList>
    </citation>
    <scope>NUCLEOTIDE SEQUENCE [LARGE SCALE GENOMIC DNA]</scope>
    <source>
        <tissue evidence="2">The whole plant</tissue>
    </source>
</reference>
<proteinExistence type="predicted"/>
<accession>A0A2I0W8N4</accession>
<evidence type="ECO:0000256" key="1">
    <source>
        <dbReference type="SAM" id="MobiDB-lite"/>
    </source>
</evidence>
<dbReference type="Proteomes" id="UP000233837">
    <property type="component" value="Unassembled WGS sequence"/>
</dbReference>
<feature type="region of interest" description="Disordered" evidence="1">
    <location>
        <begin position="25"/>
        <end position="77"/>
    </location>
</feature>